<accession>A0A1B2ERQ5</accession>
<dbReference type="InterPro" id="IPR016639">
    <property type="entry name" value="GST_Omega/GSH"/>
</dbReference>
<dbReference type="PROSITE" id="PS50405">
    <property type="entry name" value="GST_CTER"/>
    <property type="match status" value="1"/>
</dbReference>
<feature type="domain" description="GST C-terminal" evidence="1">
    <location>
        <begin position="1"/>
        <end position="80"/>
    </location>
</feature>
<dbReference type="InterPro" id="IPR010987">
    <property type="entry name" value="Glutathione-S-Trfase_C-like"/>
</dbReference>
<proteinExistence type="predicted"/>
<dbReference type="Gene3D" id="1.20.1050.10">
    <property type="match status" value="1"/>
</dbReference>
<dbReference type="EMBL" id="CP016617">
    <property type="protein sequence ID" value="ANY82637.1"/>
    <property type="molecule type" value="Genomic_DNA"/>
</dbReference>
<reference evidence="2" key="1">
    <citation type="submission" date="2016-07" db="EMBL/GenBank/DDBJ databases">
        <title>Microvirga ossetica sp. nov. a new species of rhizobia isolated from root nodules of the legume species Vicia alpestris Steven originated from North Ossetia region in the Caucasus.</title>
        <authorList>
            <person name="Safronova V.I."/>
            <person name="Kuznetsova I.G."/>
            <person name="Sazanova A.L."/>
            <person name="Belimov A."/>
            <person name="Andronov E."/>
            <person name="Osledkin Y.S."/>
            <person name="Onishchuk O.P."/>
            <person name="Kurchak O.N."/>
            <person name="Shaposhnikov A.I."/>
            <person name="Willems A."/>
            <person name="Tikhonovich I.A."/>
        </authorList>
    </citation>
    <scope>NUCLEOTIDE SEQUENCE [LARGE SCALE GENOMIC DNA]</scope>
    <source>
        <strain evidence="2">V5/3M</strain>
        <plasmid evidence="2">unnamed1</plasmid>
    </source>
</reference>
<organism evidence="2">
    <name type="scientific">Microvirga ossetica</name>
    <dbReference type="NCBI Taxonomy" id="1882682"/>
    <lineage>
        <taxon>Bacteria</taxon>
        <taxon>Pseudomonadati</taxon>
        <taxon>Pseudomonadota</taxon>
        <taxon>Alphaproteobacteria</taxon>
        <taxon>Hyphomicrobiales</taxon>
        <taxon>Methylobacteriaceae</taxon>
        <taxon>Microvirga</taxon>
    </lineage>
</organism>
<dbReference type="GO" id="GO:0004364">
    <property type="term" value="F:glutathione transferase activity"/>
    <property type="evidence" value="ECO:0007669"/>
    <property type="project" value="InterPro"/>
</dbReference>
<keyword evidence="2" id="KW-0614">Plasmid</keyword>
<dbReference type="Pfam" id="PF13410">
    <property type="entry name" value="GST_C_2"/>
    <property type="match status" value="1"/>
</dbReference>
<geneLocation type="plasmid" evidence="2">
    <name>unnamed1</name>
</geneLocation>
<dbReference type="PANTHER" id="PTHR32419:SF6">
    <property type="entry name" value="GLUTATHIONE S-TRANSFERASE OMEGA-LIKE 1-RELATED"/>
    <property type="match status" value="1"/>
</dbReference>
<dbReference type="PANTHER" id="PTHR32419">
    <property type="entry name" value="GLUTATHIONYL-HYDROQUINONE REDUCTASE"/>
    <property type="match status" value="1"/>
</dbReference>
<gene>
    <name evidence="2" type="ORF">BB934_30685</name>
</gene>
<protein>
    <recommendedName>
        <fullName evidence="1">GST C-terminal domain-containing protein</fullName>
    </recommendedName>
</protein>
<dbReference type="OrthoDB" id="9769158at2"/>
<name>A0A1B2ERQ5_9HYPH</name>
<dbReference type="GO" id="GO:0005737">
    <property type="term" value="C:cytoplasm"/>
    <property type="evidence" value="ECO:0007669"/>
    <property type="project" value="TreeGrafter"/>
</dbReference>
<evidence type="ECO:0000259" key="1">
    <source>
        <dbReference type="PROSITE" id="PS50405"/>
    </source>
</evidence>
<dbReference type="SUPFAM" id="SSF47616">
    <property type="entry name" value="GST C-terminal domain-like"/>
    <property type="match status" value="1"/>
</dbReference>
<dbReference type="KEGG" id="moc:BB934_30685"/>
<sequence>MEALLSDRVFLFGNRLTETDIRLFVTLVRFDAAYHGLFKCNLRRIAEYPNLSTHLERMLAIPGVAGTVNIDHIKRSYYSIKSLNPNGIVPLGPALGFERFLAGAERKVA</sequence>
<dbReference type="AlphaFoldDB" id="A0A1B2ERQ5"/>
<dbReference type="InterPro" id="IPR036282">
    <property type="entry name" value="Glutathione-S-Trfase_C_sf"/>
</dbReference>
<evidence type="ECO:0000313" key="2">
    <source>
        <dbReference type="EMBL" id="ANY82637.1"/>
    </source>
</evidence>